<dbReference type="PANTHER" id="PTHR24153">
    <property type="entry name" value="ESPIN"/>
    <property type="match status" value="1"/>
</dbReference>
<dbReference type="InterPro" id="IPR002110">
    <property type="entry name" value="Ankyrin_rpt"/>
</dbReference>
<proteinExistence type="predicted"/>
<dbReference type="InterPro" id="IPR052420">
    <property type="entry name" value="Espin/Espin-like"/>
</dbReference>
<dbReference type="EMBL" id="CAKOGP040002302">
    <property type="protein sequence ID" value="CAJ1966583.1"/>
    <property type="molecule type" value="Genomic_DNA"/>
</dbReference>
<evidence type="ECO:0000313" key="3">
    <source>
        <dbReference type="EMBL" id="CAJ1966583.1"/>
    </source>
</evidence>
<evidence type="ECO:0000256" key="2">
    <source>
        <dbReference type="ARBA" id="ARBA00023043"/>
    </source>
</evidence>
<dbReference type="Pfam" id="PF12796">
    <property type="entry name" value="Ank_2"/>
    <property type="match status" value="1"/>
</dbReference>
<organism evidence="3 4">
    <name type="scientific">Cylindrotheca closterium</name>
    <dbReference type="NCBI Taxonomy" id="2856"/>
    <lineage>
        <taxon>Eukaryota</taxon>
        <taxon>Sar</taxon>
        <taxon>Stramenopiles</taxon>
        <taxon>Ochrophyta</taxon>
        <taxon>Bacillariophyta</taxon>
        <taxon>Bacillariophyceae</taxon>
        <taxon>Bacillariophycidae</taxon>
        <taxon>Bacillariales</taxon>
        <taxon>Bacillariaceae</taxon>
        <taxon>Cylindrotheca</taxon>
    </lineage>
</organism>
<dbReference type="GO" id="GO:0051015">
    <property type="term" value="F:actin filament binding"/>
    <property type="evidence" value="ECO:0007669"/>
    <property type="project" value="TreeGrafter"/>
</dbReference>
<dbReference type="Gene3D" id="1.25.40.20">
    <property type="entry name" value="Ankyrin repeat-containing domain"/>
    <property type="match status" value="1"/>
</dbReference>
<gene>
    <name evidence="3" type="ORF">CYCCA115_LOCUS22168</name>
</gene>
<dbReference type="GO" id="GO:0005737">
    <property type="term" value="C:cytoplasm"/>
    <property type="evidence" value="ECO:0007669"/>
    <property type="project" value="TreeGrafter"/>
</dbReference>
<dbReference type="Proteomes" id="UP001295423">
    <property type="component" value="Unassembled WGS sequence"/>
</dbReference>
<dbReference type="SMART" id="SM00248">
    <property type="entry name" value="ANK"/>
    <property type="match status" value="3"/>
</dbReference>
<accession>A0AAD2JNI9</accession>
<dbReference type="GO" id="GO:0051017">
    <property type="term" value="P:actin filament bundle assembly"/>
    <property type="evidence" value="ECO:0007669"/>
    <property type="project" value="TreeGrafter"/>
</dbReference>
<dbReference type="InterPro" id="IPR036770">
    <property type="entry name" value="Ankyrin_rpt-contain_sf"/>
</dbReference>
<dbReference type="PANTHER" id="PTHR24153:SF8">
    <property type="entry name" value="FORKED, ISOFORM F"/>
    <property type="match status" value="1"/>
</dbReference>
<protein>
    <submittedName>
        <fullName evidence="3">Uncharacterized protein</fullName>
    </submittedName>
</protein>
<evidence type="ECO:0000313" key="4">
    <source>
        <dbReference type="Proteomes" id="UP001295423"/>
    </source>
</evidence>
<keyword evidence="2" id="KW-0040">ANK repeat</keyword>
<dbReference type="SUPFAM" id="SSF48403">
    <property type="entry name" value="Ankyrin repeat"/>
    <property type="match status" value="1"/>
</dbReference>
<comment type="caution">
    <text evidence="3">The sequence shown here is derived from an EMBL/GenBank/DDBJ whole genome shotgun (WGS) entry which is preliminary data.</text>
</comment>
<keyword evidence="4" id="KW-1185">Reference proteome</keyword>
<keyword evidence="1" id="KW-0677">Repeat</keyword>
<evidence type="ECO:0000256" key="1">
    <source>
        <dbReference type="ARBA" id="ARBA00022737"/>
    </source>
</evidence>
<sequence length="224" mass="25240">MSFLSFYNDHHGARADEELLNFIEEDRWNEADFFARTNPLEIKWTTNVPQFYEGVKKVKVLAIHVACKRQPPPSFLSTLYQINSKGFVKVDSVYKRTPLHVACMNVMEPTSLIKLIELCPKAAKVKDALGRLPMHYACKNPKMDSIVGDLLKAHPGAALVKDQQGFLPIHVACRVGQSVDTIRLLISTAPESKKKKTKKGSTPYMCAKNMKAAHREQVMELVSQ</sequence>
<dbReference type="AlphaFoldDB" id="A0AAD2JNI9"/>
<name>A0AAD2JNI9_9STRA</name>
<reference evidence="3" key="1">
    <citation type="submission" date="2023-08" db="EMBL/GenBank/DDBJ databases">
        <authorList>
            <person name="Audoor S."/>
            <person name="Bilcke G."/>
        </authorList>
    </citation>
    <scope>NUCLEOTIDE SEQUENCE</scope>
</reference>